<keyword evidence="1" id="KW-0472">Membrane</keyword>
<keyword evidence="1" id="KW-1133">Transmembrane helix</keyword>
<keyword evidence="3" id="KW-1185">Reference proteome</keyword>
<comment type="caution">
    <text evidence="2">The sequence shown here is derived from an EMBL/GenBank/DDBJ whole genome shotgun (WGS) entry which is preliminary data.</text>
</comment>
<dbReference type="PIRSF" id="PIRSF029033">
    <property type="entry name" value="UCP029033"/>
    <property type="match status" value="1"/>
</dbReference>
<dbReference type="Proteomes" id="UP000028302">
    <property type="component" value="Unassembled WGS sequence"/>
</dbReference>
<proteinExistence type="predicted"/>
<dbReference type="AlphaFoldDB" id="A0A084IRJ6"/>
<dbReference type="EMBL" id="APNK01000001">
    <property type="protein sequence ID" value="KEZ79330.1"/>
    <property type="molecule type" value="Genomic_DNA"/>
</dbReference>
<name>A0A084IRJ6_SALHC</name>
<dbReference type="RefSeq" id="WP_037332924.1">
    <property type="nucleotide sequence ID" value="NZ_APNK01000001.1"/>
</dbReference>
<dbReference type="eggNOG" id="COG2859">
    <property type="taxonomic scope" value="Bacteria"/>
</dbReference>
<protein>
    <recommendedName>
        <fullName evidence="4">Periplasmic protein</fullName>
    </recommendedName>
</protein>
<evidence type="ECO:0008006" key="4">
    <source>
        <dbReference type="Google" id="ProtNLM"/>
    </source>
</evidence>
<evidence type="ECO:0000313" key="3">
    <source>
        <dbReference type="Proteomes" id="UP000028302"/>
    </source>
</evidence>
<evidence type="ECO:0000313" key="2">
    <source>
        <dbReference type="EMBL" id="KEZ79330.1"/>
    </source>
</evidence>
<organism evidence="2 3">
    <name type="scientific">Salinisphaera hydrothermalis (strain C41B8)</name>
    <dbReference type="NCBI Taxonomy" id="1304275"/>
    <lineage>
        <taxon>Bacteria</taxon>
        <taxon>Pseudomonadati</taxon>
        <taxon>Pseudomonadota</taxon>
        <taxon>Gammaproteobacteria</taxon>
        <taxon>Salinisphaerales</taxon>
        <taxon>Salinisphaeraceae</taxon>
        <taxon>Salinisphaera</taxon>
    </lineage>
</organism>
<dbReference type="PANTHER" id="PTHR34387">
    <property type="entry name" value="SLR1258 PROTEIN"/>
    <property type="match status" value="1"/>
</dbReference>
<sequence length="238" mass="25923">MRDNTIPAIILGVCLIVGLVGGGHYLQAAARTWQAANHSVTVKGLAERDVPANLALWPLHFSTNSSSLGAAQQKIDAQAQTVRQFLHAAGFVDKEITLTSPQVSDEWANLPASQRGSADDRYKAEATMLVRTPKIQAVKKAMPRVGELIGRGVLLSPNYNYRTEFLFTDLNRIKPRMIAEATANARAAARQFAKDSGSHVGAIRQASQGYFSISDLDSYTPEIKKVRVVTTIDYALDN</sequence>
<dbReference type="STRING" id="1304275.C41B8_01235"/>
<dbReference type="Pfam" id="PF04402">
    <property type="entry name" value="SIMPL"/>
    <property type="match status" value="1"/>
</dbReference>
<dbReference type="InterPro" id="IPR007497">
    <property type="entry name" value="SIMPL/DUF541"/>
</dbReference>
<feature type="transmembrane region" description="Helical" evidence="1">
    <location>
        <begin position="6"/>
        <end position="26"/>
    </location>
</feature>
<dbReference type="Gene3D" id="3.30.70.2970">
    <property type="entry name" value="Protein of unknown function (DUF541), domain 2"/>
    <property type="match status" value="1"/>
</dbReference>
<dbReference type="GO" id="GO:0006974">
    <property type="term" value="P:DNA damage response"/>
    <property type="evidence" value="ECO:0007669"/>
    <property type="project" value="TreeGrafter"/>
</dbReference>
<dbReference type="PANTHER" id="PTHR34387:SF2">
    <property type="entry name" value="SLR1258 PROTEIN"/>
    <property type="match status" value="1"/>
</dbReference>
<dbReference type="InterPro" id="IPR016907">
    <property type="entry name" value="UCP029033"/>
</dbReference>
<reference evidence="2 3" key="1">
    <citation type="submission" date="2013-03" db="EMBL/GenBank/DDBJ databases">
        <title>Salinisphaera hydrothermalis C41B8 Genome Sequencing.</title>
        <authorList>
            <person name="Li C."/>
            <person name="Lai Q."/>
            <person name="Shao Z."/>
        </authorList>
    </citation>
    <scope>NUCLEOTIDE SEQUENCE [LARGE SCALE GENOMIC DNA]</scope>
    <source>
        <strain evidence="2 3">C41B8</strain>
    </source>
</reference>
<dbReference type="InterPro" id="IPR052022">
    <property type="entry name" value="26kDa_periplasmic_antigen"/>
</dbReference>
<keyword evidence="1" id="KW-0812">Transmembrane</keyword>
<accession>A0A084IRJ6</accession>
<gene>
    <name evidence="2" type="ORF">C41B8_01235</name>
</gene>
<dbReference type="OrthoDB" id="9806540at2"/>
<evidence type="ECO:0000256" key="1">
    <source>
        <dbReference type="SAM" id="Phobius"/>
    </source>
</evidence>